<dbReference type="RefSeq" id="WP_201104096.1">
    <property type="nucleotide sequence ID" value="NZ_CP067977.1"/>
</dbReference>
<dbReference type="Gene3D" id="1.10.10.60">
    <property type="entry name" value="Homeodomain-like"/>
    <property type="match status" value="1"/>
</dbReference>
<evidence type="ECO:0000256" key="2">
    <source>
        <dbReference type="ARBA" id="ARBA00023125"/>
    </source>
</evidence>
<dbReference type="InterPro" id="IPR018060">
    <property type="entry name" value="HTH_AraC"/>
</dbReference>
<dbReference type="InterPro" id="IPR050204">
    <property type="entry name" value="AraC_XylS_family_regulators"/>
</dbReference>
<protein>
    <submittedName>
        <fullName evidence="5">Helix-turn-helix domain-containing protein</fullName>
    </submittedName>
</protein>
<organism evidence="5 6">
    <name type="scientific">Brevundimonas vitisensis</name>
    <dbReference type="NCBI Taxonomy" id="2800818"/>
    <lineage>
        <taxon>Bacteria</taxon>
        <taxon>Pseudomonadati</taxon>
        <taxon>Pseudomonadota</taxon>
        <taxon>Alphaproteobacteria</taxon>
        <taxon>Caulobacterales</taxon>
        <taxon>Caulobacteraceae</taxon>
        <taxon>Brevundimonas</taxon>
    </lineage>
</organism>
<dbReference type="EMBL" id="CP067977">
    <property type="protein sequence ID" value="QQQ19727.1"/>
    <property type="molecule type" value="Genomic_DNA"/>
</dbReference>
<evidence type="ECO:0000256" key="3">
    <source>
        <dbReference type="ARBA" id="ARBA00023163"/>
    </source>
</evidence>
<sequence>MIEQFRFSSDDLPEEEAFDRYRELYASGADVTRGTGPFRAQVSATRLDRIILFHRQLSGVVHARQARVHADGFDHFVVTLVVSGSQIIHMGDTGPVVAYAGDVILTDMQKPSHTEIRDAVLVTASVARDLMEAALGSQLATAHGHIVTSPRSDVLADFMASLAHRAPTLDPAAVPGLCRAFIQILGAAWHSARPSPRSQALQQELAQRDAVDRYLALHLSDRSLSAESLAAAVGLSRSALYRLFERQGGVSRYIQAVRLDALRAALDDGVALPLSTLATAHGFATESHMSRAFSATYGTSPGAYRMAALAGAEGRRIELARRRWNGWMMKLD</sequence>
<evidence type="ECO:0000259" key="4">
    <source>
        <dbReference type="PROSITE" id="PS01124"/>
    </source>
</evidence>
<feature type="domain" description="HTH araC/xylS-type" evidence="4">
    <location>
        <begin position="209"/>
        <end position="307"/>
    </location>
</feature>
<evidence type="ECO:0000256" key="1">
    <source>
        <dbReference type="ARBA" id="ARBA00023015"/>
    </source>
</evidence>
<reference evidence="5 6" key="1">
    <citation type="submission" date="2021-01" db="EMBL/GenBank/DDBJ databases">
        <title>Brevundimonas vitis sp. nov., an bacterium isolated from grape (Vitis vinifera).</title>
        <authorList>
            <person name="Jiang L."/>
            <person name="Lee J."/>
        </authorList>
    </citation>
    <scope>NUCLEOTIDE SEQUENCE [LARGE SCALE GENOMIC DNA]</scope>
    <source>
        <strain evidence="5 6">GRTSA-9</strain>
    </source>
</reference>
<dbReference type="SUPFAM" id="SSF46689">
    <property type="entry name" value="Homeodomain-like"/>
    <property type="match status" value="1"/>
</dbReference>
<accession>A0ABX7BR48</accession>
<dbReference type="PANTHER" id="PTHR46796:SF6">
    <property type="entry name" value="ARAC SUBFAMILY"/>
    <property type="match status" value="1"/>
</dbReference>
<keyword evidence="1" id="KW-0805">Transcription regulation</keyword>
<name>A0ABX7BR48_9CAUL</name>
<dbReference type="PROSITE" id="PS01124">
    <property type="entry name" value="HTH_ARAC_FAMILY_2"/>
    <property type="match status" value="1"/>
</dbReference>
<dbReference type="SMART" id="SM00342">
    <property type="entry name" value="HTH_ARAC"/>
    <property type="match status" value="1"/>
</dbReference>
<dbReference type="Proteomes" id="UP000595448">
    <property type="component" value="Chromosome"/>
</dbReference>
<gene>
    <name evidence="5" type="ORF">JIP62_06460</name>
</gene>
<keyword evidence="2" id="KW-0238">DNA-binding</keyword>
<proteinExistence type="predicted"/>
<keyword evidence="3" id="KW-0804">Transcription</keyword>
<dbReference type="PANTHER" id="PTHR46796">
    <property type="entry name" value="HTH-TYPE TRANSCRIPTIONAL ACTIVATOR RHAS-RELATED"/>
    <property type="match status" value="1"/>
</dbReference>
<dbReference type="InterPro" id="IPR009057">
    <property type="entry name" value="Homeodomain-like_sf"/>
</dbReference>
<evidence type="ECO:0000313" key="6">
    <source>
        <dbReference type="Proteomes" id="UP000595448"/>
    </source>
</evidence>
<dbReference type="Pfam" id="PF12833">
    <property type="entry name" value="HTH_18"/>
    <property type="match status" value="1"/>
</dbReference>
<evidence type="ECO:0000313" key="5">
    <source>
        <dbReference type="EMBL" id="QQQ19727.1"/>
    </source>
</evidence>
<keyword evidence="6" id="KW-1185">Reference proteome</keyword>